<sequence length="286" mass="32239">MFINLKGGVAKTTNAVAMAECMASAGYRTLLIDADHQCMAGELLLGARRQLEVEQRCSTLHDLLATLLNDEFHAEQLDAYITRQGSNIAGGLDNLSVLPCSVRIDDFQTNMAKARRGHKTNREFTRKWGCRKALVRRWLDDNFDFTIVDCPPSLAALQVKFFLAVCDAYIVPVIPDRLSVRGAMHLSDRVRKGGYKIRPLGTLWSLYRKQIEQHRITVERAAAGEGASRYLPRPFATIIPNSTRIAESTEPELNPKSFRNKYSHQFAVLYEALMAEIIERLEEPPC</sequence>
<dbReference type="Gene3D" id="3.40.50.300">
    <property type="entry name" value="P-loop containing nucleotide triphosphate hydrolases"/>
    <property type="match status" value="1"/>
</dbReference>
<accession>A0A7W8DGD5</accession>
<dbReference type="CDD" id="cd02042">
    <property type="entry name" value="ParAB_family"/>
    <property type="match status" value="1"/>
</dbReference>
<evidence type="ECO:0000313" key="3">
    <source>
        <dbReference type="Proteomes" id="UP000528322"/>
    </source>
</evidence>
<dbReference type="Pfam" id="PF13614">
    <property type="entry name" value="AAA_31"/>
    <property type="match status" value="1"/>
</dbReference>
<keyword evidence="3" id="KW-1185">Reference proteome</keyword>
<protein>
    <submittedName>
        <fullName evidence="2">Chromosome partitioning protein</fullName>
    </submittedName>
</protein>
<reference evidence="2 3" key="1">
    <citation type="submission" date="2020-08" db="EMBL/GenBank/DDBJ databases">
        <title>Genomic Encyclopedia of Type Strains, Phase IV (KMG-IV): sequencing the most valuable type-strain genomes for metagenomic binning, comparative biology and taxonomic classification.</title>
        <authorList>
            <person name="Goeker M."/>
        </authorList>
    </citation>
    <scope>NUCLEOTIDE SEQUENCE [LARGE SCALE GENOMIC DNA]</scope>
    <source>
        <strain evidence="2 3">DSM 22071</strain>
    </source>
</reference>
<dbReference type="SUPFAM" id="SSF52540">
    <property type="entry name" value="P-loop containing nucleoside triphosphate hydrolases"/>
    <property type="match status" value="1"/>
</dbReference>
<feature type="domain" description="AAA" evidence="1">
    <location>
        <begin position="2"/>
        <end position="191"/>
    </location>
</feature>
<dbReference type="Proteomes" id="UP000528322">
    <property type="component" value="Unassembled WGS sequence"/>
</dbReference>
<name>A0A7W8DGD5_9BACT</name>
<evidence type="ECO:0000259" key="1">
    <source>
        <dbReference type="Pfam" id="PF13614"/>
    </source>
</evidence>
<dbReference type="PANTHER" id="PTHR13696:SF52">
    <property type="entry name" value="PARA FAMILY PROTEIN CT_582"/>
    <property type="match status" value="1"/>
</dbReference>
<gene>
    <name evidence="2" type="ORF">HNR37_000429</name>
</gene>
<dbReference type="InterPro" id="IPR025669">
    <property type="entry name" value="AAA_dom"/>
</dbReference>
<dbReference type="InterPro" id="IPR027417">
    <property type="entry name" value="P-loop_NTPase"/>
</dbReference>
<evidence type="ECO:0000313" key="2">
    <source>
        <dbReference type="EMBL" id="MBB5021123.1"/>
    </source>
</evidence>
<comment type="caution">
    <text evidence="2">The sequence shown here is derived from an EMBL/GenBank/DDBJ whole genome shotgun (WGS) entry which is preliminary data.</text>
</comment>
<dbReference type="AlphaFoldDB" id="A0A7W8DGD5"/>
<dbReference type="PANTHER" id="PTHR13696">
    <property type="entry name" value="P-LOOP CONTAINING NUCLEOSIDE TRIPHOSPHATE HYDROLASE"/>
    <property type="match status" value="1"/>
</dbReference>
<dbReference type="EMBL" id="JACHID010000002">
    <property type="protein sequence ID" value="MBB5021123.1"/>
    <property type="molecule type" value="Genomic_DNA"/>
</dbReference>
<proteinExistence type="predicted"/>
<organism evidence="2 3">
    <name type="scientific">Desulfurispira natronophila</name>
    <dbReference type="NCBI Taxonomy" id="682562"/>
    <lineage>
        <taxon>Bacteria</taxon>
        <taxon>Pseudomonadati</taxon>
        <taxon>Chrysiogenota</taxon>
        <taxon>Chrysiogenia</taxon>
        <taxon>Chrysiogenales</taxon>
        <taxon>Chrysiogenaceae</taxon>
        <taxon>Desulfurispira</taxon>
    </lineage>
</organism>
<dbReference type="InterPro" id="IPR050678">
    <property type="entry name" value="DNA_Partitioning_ATPase"/>
</dbReference>